<dbReference type="AlphaFoldDB" id="A0A482KAX5"/>
<dbReference type="EMBL" id="MK078515">
    <property type="protein sequence ID" value="QBP79268.1"/>
    <property type="molecule type" value="Genomic_DNA"/>
</dbReference>
<reference evidence="1" key="1">
    <citation type="submission" date="2018-10" db="EMBL/GenBank/DDBJ databases">
        <title>First Description of Arginine Catabolic Mobile Element (ACME) Type VI Harboring the kdp Operon Only in Staphylococcus epidermidis Using Short and Long Read Whole Genome Sequencing: Further Evidence of ACME Diversity.</title>
        <authorList>
            <person name="McManus B.A."/>
            <person name="O'Connor A.M."/>
            <person name="Egan S."/>
            <person name="Flanagan P.R."/>
            <person name="Coleman D.C."/>
        </authorList>
    </citation>
    <scope>NUCLEOTIDE SEQUENCE</scope>
    <source>
        <strain evidence="1">300OR1</strain>
    </source>
</reference>
<protein>
    <submittedName>
        <fullName evidence="1">Uncharacterized protein</fullName>
    </submittedName>
</protein>
<organism evidence="1">
    <name type="scientific">Staphylococcus epidermidis</name>
    <dbReference type="NCBI Taxonomy" id="1282"/>
    <lineage>
        <taxon>Bacteria</taxon>
        <taxon>Bacillati</taxon>
        <taxon>Bacillota</taxon>
        <taxon>Bacilli</taxon>
        <taxon>Bacillales</taxon>
        <taxon>Staphylococcaceae</taxon>
        <taxon>Staphylococcus</taxon>
    </lineage>
</organism>
<dbReference type="RefSeq" id="WP_340136214.1">
    <property type="nucleotide sequence ID" value="NZ_JBBLRP010000018.1"/>
</dbReference>
<name>A0A482KAX5_STAEP</name>
<evidence type="ECO:0000313" key="1">
    <source>
        <dbReference type="EMBL" id="QBP79268.1"/>
    </source>
</evidence>
<proteinExistence type="predicted"/>
<accession>A0A482KAX5</accession>
<sequence length="590" mass="70437">MVKDDFTKKSYQLVVPMNDKIKESINEILSLYDMNFKKCLFSISSLLTFEKCNKLRERIAKYPIFTILYEKVKYDENGIKVLINSKVLNDIQTQVSQIPRTTKIYLVDFNNQNISEKIKSELVEKLNKMFNDQKKRKLAHQVINRIEIISLDNPDKTPIGMGYFYLNAKDSDLKFRKIHVQEKTGIHGNKMTEQFELLRYIYDIDIKQFQPYFDKKDVKTKKSNYEFDIEQFESISILIDLLKKYPLPKTESNIKHLESIKKNIFSDNADEYEKYFNEGIDKLKESAFELQKRLYNQYPFQLLMRFQYELAELIKHISMYFKQVNQSNIYEATTLYEKLNNFILRSLLENNSEKVNFKNFLNGVKFEESTINVDEEIIVKKYNDFVDNIEFNKGDFDKLYDQYEVFNSITKLVTLNEDEIKWGHIFVDKYKLKTPFIDKIIIDNLKNINSQYIDSKAMLEREYNKNGNFIFDFLNLAKCKDENELDEEIDELLFNLDNIGNRLLKKVVLGHSKNIKYSNALLKEIRRMIKVLNLYSSQKNQSNMVVTYHQLQKSDNEFDNRINLLTKELVYLRVKKELFNNSKYTHNDDR</sequence>